<keyword evidence="7" id="KW-1133">Transmembrane helix</keyword>
<dbReference type="PANTHER" id="PTHR47953">
    <property type="entry name" value="OS08G0105600 PROTEIN"/>
    <property type="match status" value="1"/>
</dbReference>
<dbReference type="Pfam" id="PF00067">
    <property type="entry name" value="p450"/>
    <property type="match status" value="1"/>
</dbReference>
<dbReference type="InterPro" id="IPR052306">
    <property type="entry name" value="CYP450_71D"/>
</dbReference>
<evidence type="ECO:0000256" key="5">
    <source>
        <dbReference type="ARBA" id="ARBA00022692"/>
    </source>
</evidence>
<dbReference type="FunFam" id="1.10.630.10:FF:000126">
    <property type="entry name" value="Predicted protein"/>
    <property type="match status" value="1"/>
</dbReference>
<organism evidence="14 15">
    <name type="scientific">Musa acuminata subsp. malaccensis</name>
    <name type="common">Wild banana</name>
    <name type="synonym">Musa malaccensis</name>
    <dbReference type="NCBI Taxonomy" id="214687"/>
    <lineage>
        <taxon>Eukaryota</taxon>
        <taxon>Viridiplantae</taxon>
        <taxon>Streptophyta</taxon>
        <taxon>Embryophyta</taxon>
        <taxon>Tracheophyta</taxon>
        <taxon>Spermatophyta</taxon>
        <taxon>Magnoliopsida</taxon>
        <taxon>Liliopsida</taxon>
        <taxon>Zingiberales</taxon>
        <taxon>Musaceae</taxon>
        <taxon>Musa</taxon>
    </lineage>
</organism>
<dbReference type="GO" id="GO:0016705">
    <property type="term" value="F:oxidoreductase activity, acting on paired donors, with incorporation or reduction of molecular oxygen"/>
    <property type="evidence" value="ECO:0007669"/>
    <property type="project" value="InterPro"/>
</dbReference>
<evidence type="ECO:0000256" key="7">
    <source>
        <dbReference type="ARBA" id="ARBA00022989"/>
    </source>
</evidence>
<dbReference type="InterPro" id="IPR002401">
    <property type="entry name" value="Cyt_P450_E_grp-I"/>
</dbReference>
<dbReference type="Proteomes" id="UP000012960">
    <property type="component" value="Unplaced"/>
</dbReference>
<dbReference type="Gene3D" id="1.10.630.10">
    <property type="entry name" value="Cytochrome P450"/>
    <property type="match status" value="1"/>
</dbReference>
<keyword evidence="11" id="KW-0472">Membrane</keyword>
<name>A0A804JI68_MUSAM</name>
<comment type="cofactor">
    <cofactor evidence="1 12">
        <name>heme</name>
        <dbReference type="ChEBI" id="CHEBI:30413"/>
    </cofactor>
</comment>
<dbReference type="Gramene" id="Ma06_t19940.1">
    <property type="protein sequence ID" value="Ma06_p19940.1"/>
    <property type="gene ID" value="Ma06_g19940"/>
</dbReference>
<keyword evidence="6 12" id="KW-0479">Metal-binding</keyword>
<evidence type="ECO:0000256" key="3">
    <source>
        <dbReference type="ARBA" id="ARBA00010617"/>
    </source>
</evidence>
<evidence type="ECO:0000256" key="2">
    <source>
        <dbReference type="ARBA" id="ARBA00004167"/>
    </source>
</evidence>
<evidence type="ECO:0000256" key="10">
    <source>
        <dbReference type="ARBA" id="ARBA00023033"/>
    </source>
</evidence>
<dbReference type="InParanoid" id="A0A804JI68"/>
<sequence length="261" mass="28843">METVLSKRVAALGKVGRGARGKQSALRSSAGGEKLEDFGGQLRLDLLIFSSSPCQDIFVGGIDTSSTTLEWAMSELMRNPETMKRAQEEVREAMRGKGKVEERDAEGLSYLKLVIKLTLRLHSPAPLLIPRVGRETSQVLGFKIPAGSRVVVNAWALGRDPTYWGDDAECFRPERFQGSPVDFKGANFEYIPFGAGRRMCPGVELLLAHLLFYFDWELPHAMKPGDLDMTENMGGTASRKSELFLLAAPRIPLPDVDISWS</sequence>
<reference evidence="14" key="1">
    <citation type="submission" date="2021-05" db="UniProtKB">
        <authorList>
            <consortium name="EnsemblPlants"/>
        </authorList>
    </citation>
    <scope>IDENTIFICATION</scope>
    <source>
        <strain evidence="14">subsp. malaccensis</strain>
    </source>
</reference>
<dbReference type="GO" id="GO:0004497">
    <property type="term" value="F:monooxygenase activity"/>
    <property type="evidence" value="ECO:0007669"/>
    <property type="project" value="UniProtKB-KW"/>
</dbReference>
<evidence type="ECO:0000256" key="4">
    <source>
        <dbReference type="ARBA" id="ARBA00022617"/>
    </source>
</evidence>
<dbReference type="InterPro" id="IPR036396">
    <property type="entry name" value="Cyt_P450_sf"/>
</dbReference>
<keyword evidence="9 12" id="KW-0408">Iron</keyword>
<comment type="similarity">
    <text evidence="3 13">Belongs to the cytochrome P450 family.</text>
</comment>
<dbReference type="PRINTS" id="PR00463">
    <property type="entry name" value="EP450I"/>
</dbReference>
<keyword evidence="4 12" id="KW-0349">Heme</keyword>
<keyword evidence="10 13" id="KW-0503">Monooxygenase</keyword>
<dbReference type="GO" id="GO:0016020">
    <property type="term" value="C:membrane"/>
    <property type="evidence" value="ECO:0007669"/>
    <property type="project" value="UniProtKB-SubCell"/>
</dbReference>
<evidence type="ECO:0000313" key="14">
    <source>
        <dbReference type="EnsemblPlants" id="Ma06_p19940.1"/>
    </source>
</evidence>
<evidence type="ECO:0000256" key="8">
    <source>
        <dbReference type="ARBA" id="ARBA00023002"/>
    </source>
</evidence>
<dbReference type="PRINTS" id="PR00385">
    <property type="entry name" value="P450"/>
</dbReference>
<dbReference type="GO" id="GO:0005506">
    <property type="term" value="F:iron ion binding"/>
    <property type="evidence" value="ECO:0007669"/>
    <property type="project" value="InterPro"/>
</dbReference>
<evidence type="ECO:0000313" key="15">
    <source>
        <dbReference type="Proteomes" id="UP000012960"/>
    </source>
</evidence>
<evidence type="ECO:0000256" key="12">
    <source>
        <dbReference type="PIRSR" id="PIRSR602401-1"/>
    </source>
</evidence>
<keyword evidence="15" id="KW-1185">Reference proteome</keyword>
<proteinExistence type="inferred from homology"/>
<dbReference type="OMA" id="FIEISHT"/>
<dbReference type="PANTHER" id="PTHR47953:SF19">
    <property type="entry name" value="OS06G0641600 PROTEIN"/>
    <property type="match status" value="1"/>
</dbReference>
<evidence type="ECO:0000256" key="13">
    <source>
        <dbReference type="RuleBase" id="RU000461"/>
    </source>
</evidence>
<feature type="binding site" description="axial binding residue" evidence="12">
    <location>
        <position position="200"/>
    </location>
    <ligand>
        <name>heme</name>
        <dbReference type="ChEBI" id="CHEBI:30413"/>
    </ligand>
    <ligandPart>
        <name>Fe</name>
        <dbReference type="ChEBI" id="CHEBI:18248"/>
    </ligandPart>
</feature>
<evidence type="ECO:0000256" key="6">
    <source>
        <dbReference type="ARBA" id="ARBA00022723"/>
    </source>
</evidence>
<dbReference type="SUPFAM" id="SSF48264">
    <property type="entry name" value="Cytochrome P450"/>
    <property type="match status" value="1"/>
</dbReference>
<dbReference type="GO" id="GO:0020037">
    <property type="term" value="F:heme binding"/>
    <property type="evidence" value="ECO:0007669"/>
    <property type="project" value="InterPro"/>
</dbReference>
<evidence type="ECO:0000256" key="9">
    <source>
        <dbReference type="ARBA" id="ARBA00023004"/>
    </source>
</evidence>
<evidence type="ECO:0000256" key="1">
    <source>
        <dbReference type="ARBA" id="ARBA00001971"/>
    </source>
</evidence>
<protein>
    <submittedName>
        <fullName evidence="14">Uncharacterized protein</fullName>
    </submittedName>
</protein>
<evidence type="ECO:0000256" key="11">
    <source>
        <dbReference type="ARBA" id="ARBA00023136"/>
    </source>
</evidence>
<dbReference type="InterPro" id="IPR017972">
    <property type="entry name" value="Cyt_P450_CS"/>
</dbReference>
<accession>A0A804JI68</accession>
<comment type="subcellular location">
    <subcellularLocation>
        <location evidence="2">Membrane</location>
        <topology evidence="2">Single-pass membrane protein</topology>
    </subcellularLocation>
</comment>
<keyword evidence="8 13" id="KW-0560">Oxidoreductase</keyword>
<dbReference type="PROSITE" id="PS00086">
    <property type="entry name" value="CYTOCHROME_P450"/>
    <property type="match status" value="1"/>
</dbReference>
<dbReference type="InterPro" id="IPR001128">
    <property type="entry name" value="Cyt_P450"/>
</dbReference>
<dbReference type="AlphaFoldDB" id="A0A804JI68"/>
<dbReference type="EnsemblPlants" id="Ma06_t19940.1">
    <property type="protein sequence ID" value="Ma06_p19940.1"/>
    <property type="gene ID" value="Ma06_g19940"/>
</dbReference>
<keyword evidence="5" id="KW-0812">Transmembrane</keyword>